<comment type="cofactor">
    <cofactor evidence="1">
        <name>FAD</name>
        <dbReference type="ChEBI" id="CHEBI:57692"/>
    </cofactor>
</comment>
<dbReference type="PANTHER" id="PTHR45754">
    <property type="entry name" value="METHYLENETETRAHYDROFOLATE REDUCTASE"/>
    <property type="match status" value="1"/>
</dbReference>
<comment type="similarity">
    <text evidence="3">Belongs to the methylenetetrahydrofolate reductase family.</text>
</comment>
<gene>
    <name evidence="9" type="ORF">NESM_000039600</name>
</gene>
<dbReference type="AlphaFoldDB" id="A0AAW0F3C4"/>
<evidence type="ECO:0000256" key="6">
    <source>
        <dbReference type="ARBA" id="ARBA00023002"/>
    </source>
</evidence>
<accession>A0AAW0F3C4</accession>
<dbReference type="EMBL" id="JAECZO010000002">
    <property type="protein sequence ID" value="KAK7199916.1"/>
    <property type="molecule type" value="Genomic_DNA"/>
</dbReference>
<dbReference type="CDD" id="cd00537">
    <property type="entry name" value="MTHFR"/>
    <property type="match status" value="1"/>
</dbReference>
<feature type="region of interest" description="Disordered" evidence="7">
    <location>
        <begin position="556"/>
        <end position="592"/>
    </location>
</feature>
<evidence type="ECO:0000256" key="5">
    <source>
        <dbReference type="ARBA" id="ARBA00022827"/>
    </source>
</evidence>
<protein>
    <submittedName>
        <fullName evidence="9">Methylenetetrahydrofolate reductase</fullName>
    </submittedName>
</protein>
<dbReference type="SUPFAM" id="SSF51730">
    <property type="entry name" value="FAD-linked oxidoreductase"/>
    <property type="match status" value="1"/>
</dbReference>
<evidence type="ECO:0000313" key="10">
    <source>
        <dbReference type="Proteomes" id="UP001430356"/>
    </source>
</evidence>
<comment type="pathway">
    <text evidence="2">One-carbon metabolism; tetrahydrofolate interconversion.</text>
</comment>
<keyword evidence="4" id="KW-0285">Flavoprotein</keyword>
<feature type="domain" description="MTHFR SAM-binding regulatory" evidence="8">
    <location>
        <begin position="602"/>
        <end position="668"/>
    </location>
</feature>
<proteinExistence type="inferred from homology"/>
<dbReference type="Pfam" id="PF21895">
    <property type="entry name" value="MTHFR_C"/>
    <property type="match status" value="2"/>
</dbReference>
<evidence type="ECO:0000259" key="8">
    <source>
        <dbReference type="Pfam" id="PF21895"/>
    </source>
</evidence>
<dbReference type="Proteomes" id="UP001430356">
    <property type="component" value="Unassembled WGS sequence"/>
</dbReference>
<dbReference type="GO" id="GO:0005829">
    <property type="term" value="C:cytosol"/>
    <property type="evidence" value="ECO:0007669"/>
    <property type="project" value="TreeGrafter"/>
</dbReference>
<feature type="domain" description="MTHFR SAM-binding regulatory" evidence="8">
    <location>
        <begin position="345"/>
        <end position="550"/>
    </location>
</feature>
<name>A0AAW0F3C4_9TRYP</name>
<dbReference type="PANTHER" id="PTHR45754:SF3">
    <property type="entry name" value="METHYLENETETRAHYDROFOLATE REDUCTASE (NADPH)"/>
    <property type="match status" value="1"/>
</dbReference>
<dbReference type="GO" id="GO:0071949">
    <property type="term" value="F:FAD binding"/>
    <property type="evidence" value="ECO:0007669"/>
    <property type="project" value="TreeGrafter"/>
</dbReference>
<keyword evidence="10" id="KW-1185">Reference proteome</keyword>
<organism evidence="9 10">
    <name type="scientific">Novymonas esmeraldas</name>
    <dbReference type="NCBI Taxonomy" id="1808958"/>
    <lineage>
        <taxon>Eukaryota</taxon>
        <taxon>Discoba</taxon>
        <taxon>Euglenozoa</taxon>
        <taxon>Kinetoplastea</taxon>
        <taxon>Metakinetoplastina</taxon>
        <taxon>Trypanosomatida</taxon>
        <taxon>Trypanosomatidae</taxon>
        <taxon>Novymonas</taxon>
    </lineage>
</organism>
<keyword evidence="6" id="KW-0560">Oxidoreductase</keyword>
<dbReference type="InterPro" id="IPR029041">
    <property type="entry name" value="FAD-linked_oxidoreductase-like"/>
</dbReference>
<evidence type="ECO:0000256" key="4">
    <source>
        <dbReference type="ARBA" id="ARBA00022630"/>
    </source>
</evidence>
<evidence type="ECO:0000256" key="3">
    <source>
        <dbReference type="ARBA" id="ARBA00006743"/>
    </source>
</evidence>
<evidence type="ECO:0000256" key="7">
    <source>
        <dbReference type="SAM" id="MobiDB-lite"/>
    </source>
</evidence>
<evidence type="ECO:0000313" key="9">
    <source>
        <dbReference type="EMBL" id="KAK7199916.1"/>
    </source>
</evidence>
<dbReference type="Gene3D" id="3.20.20.220">
    <property type="match status" value="1"/>
</dbReference>
<dbReference type="InterPro" id="IPR003171">
    <property type="entry name" value="Mehydrof_redctse-like"/>
</dbReference>
<comment type="caution">
    <text evidence="9">The sequence shown here is derived from an EMBL/GenBank/DDBJ whole genome shotgun (WGS) entry which is preliminary data.</text>
</comment>
<evidence type="ECO:0000256" key="1">
    <source>
        <dbReference type="ARBA" id="ARBA00001974"/>
    </source>
</evidence>
<dbReference type="Pfam" id="PF02219">
    <property type="entry name" value="MTHFR"/>
    <property type="match status" value="2"/>
</dbReference>
<keyword evidence="5" id="KW-0274">FAD</keyword>
<reference evidence="9 10" key="1">
    <citation type="journal article" date="2021" name="MBio">
        <title>A New Model Trypanosomatid, Novymonas esmeraldas: Genomic Perception of Its 'Candidatus Pandoraea novymonadis' Endosymbiont.</title>
        <authorList>
            <person name="Zakharova A."/>
            <person name="Saura A."/>
            <person name="Butenko A."/>
            <person name="Podesvova L."/>
            <person name="Warmusova S."/>
            <person name="Kostygov A.Y."/>
            <person name="Nenarokova A."/>
            <person name="Lukes J."/>
            <person name="Opperdoes F.R."/>
            <person name="Yurchenko V."/>
        </authorList>
    </citation>
    <scope>NUCLEOTIDE SEQUENCE [LARGE SCALE GENOMIC DNA]</scope>
    <source>
        <strain evidence="9 10">E262AT.01</strain>
    </source>
</reference>
<evidence type="ECO:0000256" key="2">
    <source>
        <dbReference type="ARBA" id="ARBA00004777"/>
    </source>
</evidence>
<dbReference type="GO" id="GO:0004489">
    <property type="term" value="F:methylenetetrahydrofolate reductase [NAD(P)H] activity"/>
    <property type="evidence" value="ECO:0007669"/>
    <property type="project" value="InterPro"/>
</dbReference>
<dbReference type="GO" id="GO:0009086">
    <property type="term" value="P:methionine biosynthetic process"/>
    <property type="evidence" value="ECO:0007669"/>
    <property type="project" value="TreeGrafter"/>
</dbReference>
<dbReference type="InterPro" id="IPR053806">
    <property type="entry name" value="MTHFR_C"/>
</dbReference>
<sequence length="720" mass="78135">MVKIVDAIKQATENNRHFVSFEFVAPTTEAGTVTLYDRIERLSALDPLFCGITWGDHGRTAETSIDVAATCQSLLSVNYQVNLTAYTSAPDEVLKWLGLLKTKGVRNLLVTRGADAPAPATVPAVHGDVSVPPSNTASAVAGAHDRSSEDISAVASATVAAPPAFAHAVDLVRFVRRHFGDYFGIAVVAFPEGEPAPRNGSDGVPVSTPARQEAELLFLKEKVSAGADYIVTHSVFDADAFDQFCGQCRRRGIRCPILPGVLPITQVRQLRSFGLERLAGTAELRQRIEATKGNDAETKRVVVAFYQQLVQQLLARGCGGVYFFTMNLDSLLLAILKGIDVATHRMFPWRPSENEERRRQETVRPVHWSSRVTSYMMRTAHWRGAPGERWDPVSGSHHGSATAHGEAGGYHARLLLRSRAKRCTQFLVIQGMSEIQTALTELSRIFVAFLDGCGTLPWADELSGETVYVGEYLLKPLNARGLYTINSQPPVNGAPSSHKIVGWGPGDGCVYQKSYVEFFCPLSSAQTVFATLEKYPSLQYMAMNAKGSMVRARWRMDGDGSGDGETDLLQRQRSGVPGASPPASPTQAQRQSGMSLFGTGVTAVTWGVFPGREVIQPTIVSVDSFRAWVGEAFDLWAAPFPANDVPAVVHYIQAEWVLVSVVDNVFQESPTPLEHAVVEICSKIPPLTPVGMAQTRSRSSLTFAPAEDAKVNALGQLVAP</sequence>
<dbReference type="GO" id="GO:0035999">
    <property type="term" value="P:tetrahydrofolate interconversion"/>
    <property type="evidence" value="ECO:0007669"/>
    <property type="project" value="TreeGrafter"/>
</dbReference>